<dbReference type="Proteomes" id="UP000318578">
    <property type="component" value="Unassembled WGS sequence"/>
</dbReference>
<evidence type="ECO:0000313" key="2">
    <source>
        <dbReference type="Proteomes" id="UP000318578"/>
    </source>
</evidence>
<protein>
    <submittedName>
        <fullName evidence="1">Uncharacterized protein</fullName>
    </submittedName>
</protein>
<accession>A0A558AMQ2</accession>
<organism evidence="1 2">
    <name type="scientific">Amycolatopsis acidiphila</name>
    <dbReference type="NCBI Taxonomy" id="715473"/>
    <lineage>
        <taxon>Bacteria</taxon>
        <taxon>Bacillati</taxon>
        <taxon>Actinomycetota</taxon>
        <taxon>Actinomycetes</taxon>
        <taxon>Pseudonocardiales</taxon>
        <taxon>Pseudonocardiaceae</taxon>
        <taxon>Amycolatopsis</taxon>
    </lineage>
</organism>
<name>A0A558AMQ2_9PSEU</name>
<proteinExistence type="predicted"/>
<gene>
    <name evidence="1" type="ORF">FNH06_01645</name>
</gene>
<reference evidence="1 2" key="1">
    <citation type="submission" date="2019-07" db="EMBL/GenBank/DDBJ databases">
        <title>New species of Amycolatopsis and Streptomyces.</title>
        <authorList>
            <person name="Duangmal K."/>
            <person name="Teo W.F.A."/>
            <person name="Lipun K."/>
        </authorList>
    </citation>
    <scope>NUCLEOTIDE SEQUENCE [LARGE SCALE GENOMIC DNA]</scope>
    <source>
        <strain evidence="1 2">JCM 30562</strain>
    </source>
</reference>
<comment type="caution">
    <text evidence="1">The sequence shown here is derived from an EMBL/GenBank/DDBJ whole genome shotgun (WGS) entry which is preliminary data.</text>
</comment>
<dbReference type="RefSeq" id="WP_144632530.1">
    <property type="nucleotide sequence ID" value="NZ_BNAX01000003.1"/>
</dbReference>
<evidence type="ECO:0000313" key="1">
    <source>
        <dbReference type="EMBL" id="TVT25542.1"/>
    </source>
</evidence>
<dbReference type="AlphaFoldDB" id="A0A558AMQ2"/>
<keyword evidence="2" id="KW-1185">Reference proteome</keyword>
<sequence length="153" mass="17810">MGEAVMTYQPHRQGVHVTVNGRTYPARYNSGKRVVFISLDTPENPDPDLFSRHETHELWVARVPADECERVFRVSPYARFFGHRCYVDGLAGGAAELVYADADEDWAQRNGFQQHDRGTFRRTVPVTELYDYHEEQWDLLFDDWRARTFGEAP</sequence>
<dbReference type="OrthoDB" id="3619557at2"/>
<dbReference type="EMBL" id="VJZA01000002">
    <property type="protein sequence ID" value="TVT25542.1"/>
    <property type="molecule type" value="Genomic_DNA"/>
</dbReference>